<organism evidence="4 5">
    <name type="scientific">Natribaculum luteum</name>
    <dbReference type="NCBI Taxonomy" id="1586232"/>
    <lineage>
        <taxon>Archaea</taxon>
        <taxon>Methanobacteriati</taxon>
        <taxon>Methanobacteriota</taxon>
        <taxon>Stenosarchaea group</taxon>
        <taxon>Halobacteria</taxon>
        <taxon>Halobacteriales</taxon>
        <taxon>Natrialbaceae</taxon>
        <taxon>Natribaculum</taxon>
    </lineage>
</organism>
<dbReference type="SUPFAM" id="SSF46785">
    <property type="entry name" value="Winged helix' DNA-binding domain"/>
    <property type="match status" value="1"/>
</dbReference>
<comment type="caution">
    <text evidence="4">The sequence shown here is derived from an EMBL/GenBank/DDBJ whole genome shotgun (WGS) entry which is preliminary data.</text>
</comment>
<feature type="region of interest" description="Disordered" evidence="1">
    <location>
        <begin position="259"/>
        <end position="279"/>
    </location>
</feature>
<evidence type="ECO:0000259" key="2">
    <source>
        <dbReference type="Pfam" id="PF08350"/>
    </source>
</evidence>
<dbReference type="Proteomes" id="UP001595821">
    <property type="component" value="Unassembled WGS sequence"/>
</dbReference>
<evidence type="ECO:0000259" key="3">
    <source>
        <dbReference type="Pfam" id="PF25213"/>
    </source>
</evidence>
<dbReference type="Gene3D" id="1.10.10.10">
    <property type="entry name" value="Winged helix-like DNA-binding domain superfamily/Winged helix DNA-binding domain"/>
    <property type="match status" value="1"/>
</dbReference>
<reference evidence="4 5" key="1">
    <citation type="journal article" date="2014" name="Int. J. Syst. Evol. Microbiol.">
        <title>Complete genome sequence of Corynebacterium casei LMG S-19264T (=DSM 44701T), isolated from a smear-ripened cheese.</title>
        <authorList>
            <consortium name="US DOE Joint Genome Institute (JGI-PGF)"/>
            <person name="Walter F."/>
            <person name="Albersmeier A."/>
            <person name="Kalinowski J."/>
            <person name="Ruckert C."/>
        </authorList>
    </citation>
    <scope>NUCLEOTIDE SEQUENCE [LARGE SCALE GENOMIC DNA]</scope>
    <source>
        <strain evidence="4 5">IBRC-M 10912</strain>
    </source>
</reference>
<evidence type="ECO:0000256" key="1">
    <source>
        <dbReference type="SAM" id="MobiDB-lite"/>
    </source>
</evidence>
<dbReference type="GeneID" id="71855566"/>
<dbReference type="AlphaFoldDB" id="A0ABD5P402"/>
<dbReference type="RefSeq" id="WP_246970152.1">
    <property type="nucleotide sequence ID" value="NZ_CP095397.1"/>
</dbReference>
<name>A0ABD5P402_9EURY</name>
<evidence type="ECO:0000313" key="5">
    <source>
        <dbReference type="Proteomes" id="UP001595821"/>
    </source>
</evidence>
<dbReference type="EMBL" id="JBHSDJ010000130">
    <property type="protein sequence ID" value="MFC4249025.1"/>
    <property type="molecule type" value="Genomic_DNA"/>
</dbReference>
<dbReference type="InterPro" id="IPR013561">
    <property type="entry name" value="FilR1_middle_dom"/>
</dbReference>
<dbReference type="InterPro" id="IPR036388">
    <property type="entry name" value="WH-like_DNA-bd_sf"/>
</dbReference>
<dbReference type="InterPro" id="IPR057527">
    <property type="entry name" value="HVO_A0261-like_N"/>
</dbReference>
<feature type="domain" description="Methanogenesis regulatory protein FilR1 middle" evidence="2">
    <location>
        <begin position="123"/>
        <end position="254"/>
    </location>
</feature>
<gene>
    <name evidence="4" type="ORF">ACFOZ7_19190</name>
</gene>
<sequence length="279" mass="31828">MTNEIRDVEFLARSGHRVAVLETLREAPRDRRELCAATGASNPTVGRIIRDLEEREWIVRDGRRYELTLLGEFVTDRFVELRRGMGTARTLRDVWQWLPHEMEGFSVGLFADAVVAHPGPQYPYQPVERVTKLLESTDTIRGFGTTLYKSGNLEVFCRRIVDGMEAEYLYAPQILSAIVAWNAELTAEAFACENCTILLHDELPDDDRCGLNIMDERIGICGHDRDSAQLEAVIDTASPEARTWANEVYEAHRRTARPFDPDEFRHESGHDRLLGVEPR</sequence>
<dbReference type="Pfam" id="PF08350">
    <property type="entry name" value="FilR1_middle"/>
    <property type="match status" value="1"/>
</dbReference>
<proteinExistence type="predicted"/>
<dbReference type="Pfam" id="PF25213">
    <property type="entry name" value="HVO_A0261_N"/>
    <property type="match status" value="1"/>
</dbReference>
<protein>
    <submittedName>
        <fullName evidence="4">Helix-turn-helix transcriptional regulator</fullName>
    </submittedName>
</protein>
<evidence type="ECO:0000313" key="4">
    <source>
        <dbReference type="EMBL" id="MFC4249025.1"/>
    </source>
</evidence>
<accession>A0ABD5P402</accession>
<feature type="domain" description="HVO-A0261-like N-terminal" evidence="3">
    <location>
        <begin position="6"/>
        <end position="89"/>
    </location>
</feature>
<dbReference type="InterPro" id="IPR036390">
    <property type="entry name" value="WH_DNA-bd_sf"/>
</dbReference>